<keyword evidence="10" id="KW-1185">Reference proteome</keyword>
<evidence type="ECO:0000256" key="4">
    <source>
        <dbReference type="ARBA" id="ARBA00023157"/>
    </source>
</evidence>
<dbReference type="Pfam" id="PF01607">
    <property type="entry name" value="CBM_14"/>
    <property type="match status" value="2"/>
</dbReference>
<evidence type="ECO:0000313" key="10">
    <source>
        <dbReference type="Proteomes" id="UP000053268"/>
    </source>
</evidence>
<feature type="signal peptide" evidence="7">
    <location>
        <begin position="1"/>
        <end position="21"/>
    </location>
</feature>
<dbReference type="EMBL" id="KQ458940">
    <property type="protein sequence ID" value="KPJ04548.1"/>
    <property type="molecule type" value="Genomic_DNA"/>
</dbReference>
<feature type="region of interest" description="Disordered" evidence="6">
    <location>
        <begin position="73"/>
        <end position="95"/>
    </location>
</feature>
<protein>
    <recommendedName>
        <fullName evidence="8">Chitin-binding type-2 domain-containing protein</fullName>
    </recommendedName>
</protein>
<dbReference type="PANTHER" id="PTHR23301:SF0">
    <property type="entry name" value="CHITIN-BINDING TYPE-2 DOMAIN-CONTAINING PROTEIN-RELATED"/>
    <property type="match status" value="1"/>
</dbReference>
<feature type="region of interest" description="Disordered" evidence="6">
    <location>
        <begin position="333"/>
        <end position="358"/>
    </location>
</feature>
<feature type="compositionally biased region" description="Low complexity" evidence="6">
    <location>
        <begin position="74"/>
        <end position="95"/>
    </location>
</feature>
<evidence type="ECO:0000256" key="3">
    <source>
        <dbReference type="ARBA" id="ARBA00022737"/>
    </source>
</evidence>
<keyword evidence="1" id="KW-0147">Chitin-binding</keyword>
<dbReference type="Gene3D" id="2.170.140.10">
    <property type="entry name" value="Chitin binding domain"/>
    <property type="match status" value="2"/>
</dbReference>
<proteinExistence type="predicted"/>
<dbReference type="PANTHER" id="PTHR23301">
    <property type="entry name" value="CHITIN BINDING PERITROPHIN-A"/>
    <property type="match status" value="1"/>
</dbReference>
<accession>A0A0N1I3T1</accession>
<evidence type="ECO:0000256" key="1">
    <source>
        <dbReference type="ARBA" id="ARBA00022669"/>
    </source>
</evidence>
<keyword evidence="4" id="KW-1015">Disulfide bond</keyword>
<dbReference type="AlphaFoldDB" id="A0A0N1I3T1"/>
<dbReference type="STRING" id="66420.A0A0N1I3T1"/>
<dbReference type="SMART" id="SM00494">
    <property type="entry name" value="ChtBD2"/>
    <property type="match status" value="2"/>
</dbReference>
<feature type="chain" id="PRO_5005873759" description="Chitin-binding type-2 domain-containing protein" evidence="7">
    <location>
        <begin position="22"/>
        <end position="476"/>
    </location>
</feature>
<dbReference type="InterPro" id="IPR036508">
    <property type="entry name" value="Chitin-bd_dom_sf"/>
</dbReference>
<evidence type="ECO:0000259" key="8">
    <source>
        <dbReference type="PROSITE" id="PS50940"/>
    </source>
</evidence>
<sequence>MFKTTLFTVLLLALAMQSVNGKPACGCENSRKPPPSTLPPCQPATLEPCAQQEVRTSSACVITTAPRVPCIEHATPSTTTTTTTKQPPTTTTTTTTVAPITSTAAPRTDCSNGDIYPIRVGGCNQFLMCRNRVYILMVCPSGLGFNFQSKSCERSDIVPACKPPKYLDGGLRYLARKLNKKNLSPTESISRNPPEHIIQPTEPENLEPIPVSYVEYAPAPQMVPFKSQEPLLMLPTTVIETETSPEPVITQTTTTEPIVTESVTESSVNMINVMPKESAVSTSFPSYFYDAFPISKELPVAVSRSRQRYPEVVYQFAEPYVTSVPIPEIPEISSTTQETTSTSAITTTTTTTTHPTTHVSTTAVPITSTSSPSCVNGDIYPTDTGSCDQFLMCYNSVVVLMICPQGMGFNIDTKRCDWSEYVPACNTQAALQAGTLAERSQLLLWKLKPSPDGQTIRMYTLLRHIRNWLQPPTLMG</sequence>
<gene>
    <name evidence="9" type="ORF">RR46_00362</name>
</gene>
<keyword evidence="2 7" id="KW-0732">Signal</keyword>
<feature type="domain" description="Chitin-binding type-2" evidence="8">
    <location>
        <begin position="107"/>
        <end position="163"/>
    </location>
</feature>
<dbReference type="PROSITE" id="PS50940">
    <property type="entry name" value="CHIT_BIND_II"/>
    <property type="match status" value="2"/>
</dbReference>
<evidence type="ECO:0000256" key="5">
    <source>
        <dbReference type="ARBA" id="ARBA00023180"/>
    </source>
</evidence>
<name>A0A0N1I3T1_PAPXU</name>
<dbReference type="Proteomes" id="UP000053268">
    <property type="component" value="Unassembled WGS sequence"/>
</dbReference>
<dbReference type="InterPro" id="IPR051940">
    <property type="entry name" value="Chitin_bind-dev_reg"/>
</dbReference>
<dbReference type="InterPro" id="IPR002557">
    <property type="entry name" value="Chitin-bd_dom"/>
</dbReference>
<feature type="domain" description="Chitin-binding type-2" evidence="8">
    <location>
        <begin position="371"/>
        <end position="427"/>
    </location>
</feature>
<dbReference type="GO" id="GO:0005576">
    <property type="term" value="C:extracellular region"/>
    <property type="evidence" value="ECO:0007669"/>
    <property type="project" value="InterPro"/>
</dbReference>
<evidence type="ECO:0000256" key="6">
    <source>
        <dbReference type="SAM" id="MobiDB-lite"/>
    </source>
</evidence>
<evidence type="ECO:0000256" key="7">
    <source>
        <dbReference type="SAM" id="SignalP"/>
    </source>
</evidence>
<keyword evidence="3" id="KW-0677">Repeat</keyword>
<evidence type="ECO:0000313" key="9">
    <source>
        <dbReference type="EMBL" id="KPJ04548.1"/>
    </source>
</evidence>
<dbReference type="SUPFAM" id="SSF57625">
    <property type="entry name" value="Invertebrate chitin-binding proteins"/>
    <property type="match status" value="2"/>
</dbReference>
<reference evidence="9 10" key="1">
    <citation type="journal article" date="2015" name="Nat. Commun.">
        <title>Outbred genome sequencing and CRISPR/Cas9 gene editing in butterflies.</title>
        <authorList>
            <person name="Li X."/>
            <person name="Fan D."/>
            <person name="Zhang W."/>
            <person name="Liu G."/>
            <person name="Zhang L."/>
            <person name="Zhao L."/>
            <person name="Fang X."/>
            <person name="Chen L."/>
            <person name="Dong Y."/>
            <person name="Chen Y."/>
            <person name="Ding Y."/>
            <person name="Zhao R."/>
            <person name="Feng M."/>
            <person name="Zhu Y."/>
            <person name="Feng Y."/>
            <person name="Jiang X."/>
            <person name="Zhu D."/>
            <person name="Xiang H."/>
            <person name="Feng X."/>
            <person name="Li S."/>
            <person name="Wang J."/>
            <person name="Zhang G."/>
            <person name="Kronforst M.R."/>
            <person name="Wang W."/>
        </authorList>
    </citation>
    <scope>NUCLEOTIDE SEQUENCE [LARGE SCALE GENOMIC DNA]</scope>
    <source>
        <strain evidence="9">Ya'a_city_454_Px</strain>
        <tissue evidence="9">Whole body</tissue>
    </source>
</reference>
<evidence type="ECO:0000256" key="2">
    <source>
        <dbReference type="ARBA" id="ARBA00022729"/>
    </source>
</evidence>
<keyword evidence="5" id="KW-0325">Glycoprotein</keyword>
<dbReference type="GO" id="GO:0008061">
    <property type="term" value="F:chitin binding"/>
    <property type="evidence" value="ECO:0007669"/>
    <property type="project" value="UniProtKB-KW"/>
</dbReference>
<organism evidence="9 10">
    <name type="scientific">Papilio xuthus</name>
    <name type="common">Asian swallowtail butterfly</name>
    <dbReference type="NCBI Taxonomy" id="66420"/>
    <lineage>
        <taxon>Eukaryota</taxon>
        <taxon>Metazoa</taxon>
        <taxon>Ecdysozoa</taxon>
        <taxon>Arthropoda</taxon>
        <taxon>Hexapoda</taxon>
        <taxon>Insecta</taxon>
        <taxon>Pterygota</taxon>
        <taxon>Neoptera</taxon>
        <taxon>Endopterygota</taxon>
        <taxon>Lepidoptera</taxon>
        <taxon>Glossata</taxon>
        <taxon>Ditrysia</taxon>
        <taxon>Papilionoidea</taxon>
        <taxon>Papilionidae</taxon>
        <taxon>Papilioninae</taxon>
        <taxon>Papilio</taxon>
    </lineage>
</organism>